<reference evidence="2 3" key="1">
    <citation type="submission" date="2017-08" db="EMBL/GenBank/DDBJ databases">
        <title>The complete genome sequence of moderately halophilic actinomycete Actinopolyspora erythraea YIM 90600, the producer of novel erythromycin, novel actinopolysporins A-C and tubercidin.</title>
        <authorList>
            <person name="Yin M."/>
            <person name="Tang S."/>
        </authorList>
    </citation>
    <scope>NUCLEOTIDE SEQUENCE [LARGE SCALE GENOMIC DNA]</scope>
    <source>
        <strain evidence="2 3">YIM 90600</strain>
    </source>
</reference>
<evidence type="ECO:0000313" key="3">
    <source>
        <dbReference type="Proteomes" id="UP000215043"/>
    </source>
</evidence>
<dbReference type="OrthoDB" id="5191134at2"/>
<dbReference type="KEGG" id="aey:CDG81_00080"/>
<sequence length="88" mass="9275">MSDSLTNETMNPIFAELARELSAPIGSEIAVSEPPEFADLLVDSALSGRHRDSEDSSGEVAALADASEPGNRPEAPEQRTGGRHSQPT</sequence>
<accession>A0A223RMB9</accession>
<gene>
    <name evidence="2" type="ORF">CDG81_00080</name>
</gene>
<protein>
    <submittedName>
        <fullName evidence="2">Uncharacterized protein</fullName>
    </submittedName>
</protein>
<dbReference type="AlphaFoldDB" id="A0A223RMB9"/>
<feature type="region of interest" description="Disordered" evidence="1">
    <location>
        <begin position="48"/>
        <end position="88"/>
    </location>
</feature>
<dbReference type="Proteomes" id="UP000215043">
    <property type="component" value="Chromosome"/>
</dbReference>
<dbReference type="EMBL" id="CP022752">
    <property type="protein sequence ID" value="ASU76994.1"/>
    <property type="molecule type" value="Genomic_DNA"/>
</dbReference>
<evidence type="ECO:0000256" key="1">
    <source>
        <dbReference type="SAM" id="MobiDB-lite"/>
    </source>
</evidence>
<proteinExistence type="predicted"/>
<organism evidence="2 3">
    <name type="scientific">Actinopolyspora erythraea</name>
    <dbReference type="NCBI Taxonomy" id="414996"/>
    <lineage>
        <taxon>Bacteria</taxon>
        <taxon>Bacillati</taxon>
        <taxon>Actinomycetota</taxon>
        <taxon>Actinomycetes</taxon>
        <taxon>Actinopolysporales</taxon>
        <taxon>Actinopolysporaceae</taxon>
        <taxon>Actinopolyspora</taxon>
    </lineage>
</organism>
<name>A0A223RMB9_9ACTN</name>
<evidence type="ECO:0000313" key="2">
    <source>
        <dbReference type="EMBL" id="ASU76994.1"/>
    </source>
</evidence>
<dbReference type="RefSeq" id="WP_094904520.1">
    <property type="nucleotide sequence ID" value="NZ_CP022752.1"/>
</dbReference>